<feature type="transmembrane region" description="Helical" evidence="5">
    <location>
        <begin position="435"/>
        <end position="455"/>
    </location>
</feature>
<comment type="function">
    <text evidence="5">NDH-1 shuttles electrons from NADH, via FMN and iron-sulfur (Fe-S) centers, to quinones in the respiratory chain. The immediate electron acceptor for the enzyme in this species is believed to be ubiquinone. Couples the redox reaction to proton translocation (for every two electrons transferred, four hydrogen ions are translocated across the cytoplasmic membrane), and thus conserves the redox energy in a proton gradient.</text>
</comment>
<dbReference type="KEGG" id="elut:CKA38_00445"/>
<feature type="domain" description="NADH:quinone oxidoreductase/Mrp antiporter transmembrane" evidence="7">
    <location>
        <begin position="142"/>
        <end position="448"/>
    </location>
</feature>
<dbReference type="GO" id="GO:0005886">
    <property type="term" value="C:plasma membrane"/>
    <property type="evidence" value="ECO:0007669"/>
    <property type="project" value="UniProtKB-SubCell"/>
</dbReference>
<protein>
    <recommendedName>
        <fullName evidence="5">NADH-quinone oxidoreductase subunit N</fullName>
        <ecNumber evidence="5">7.1.1.-</ecNumber>
    </recommendedName>
    <alternativeName>
        <fullName evidence="5">NADH dehydrogenase I subunit N</fullName>
    </alternativeName>
    <alternativeName>
        <fullName evidence="5">NDH-1 subunit N</fullName>
    </alternativeName>
</protein>
<feature type="transmembrane region" description="Helical" evidence="5">
    <location>
        <begin position="355"/>
        <end position="379"/>
    </location>
</feature>
<feature type="transmembrane region" description="Helical" evidence="5">
    <location>
        <begin position="232"/>
        <end position="257"/>
    </location>
</feature>
<sequence>MTSDFITNIARAGAQNGWVLITPEILLAGLALLLLVFELALPKAMRRFIPAISIVGQICVLAAALLWALEPKINGSTLTGSIFYGMLKFTPSGQFFRVFFVVTSILVHAIAMISLPKQRVPRVEFFHIVLVITAAMMLLAQASHFLMLFVALETITVGFYVLVSYYRASAFSLEAGLKYLVLGSLSSGLLLFGIVLLYGMAGNPAAAGRYPMLDPLSYLQVHHFLANNADNFIGNLGVLLVLSGIAFKIGLVPFQIWIPDVYQGAPTPVTAFLSVGSKVAGFALLFTLLPVVSPVFRVLVPLLVVVTFATIIFGNLAALTQYNVKRLMGLSGVSHAGFLMMGIVAGIHLKGSSDVPLFIYIIAYTLASFAVFGVMALVAGENDAEQEFSDYHGLAKRNPLLAAVLVVALGSLAGLPPLFGFMGKLLIFIDAFQAGFYWLLAVAILAVVVSIYYYFGWIRAAFFQNWQSSAVPDETPVHPADRIKVPVMMRLLLIVLTLSTLCFGLYQKPVIEFLNLLRIF</sequence>
<feature type="transmembrane region" description="Helical" evidence="5">
    <location>
        <begin position="95"/>
        <end position="113"/>
    </location>
</feature>
<dbReference type="AlphaFoldDB" id="A0A2U8DZ75"/>
<evidence type="ECO:0000256" key="6">
    <source>
        <dbReference type="RuleBase" id="RU000320"/>
    </source>
</evidence>
<dbReference type="Proteomes" id="UP000244896">
    <property type="component" value="Chromosome"/>
</dbReference>
<dbReference type="Pfam" id="PF00361">
    <property type="entry name" value="Proton_antipo_M"/>
    <property type="match status" value="1"/>
</dbReference>
<evidence type="ECO:0000313" key="9">
    <source>
        <dbReference type="Proteomes" id="UP000244896"/>
    </source>
</evidence>
<gene>
    <name evidence="5" type="primary">nuoN</name>
    <name evidence="8" type="ORF">CKA38_00445</name>
</gene>
<dbReference type="GO" id="GO:0048038">
    <property type="term" value="F:quinone binding"/>
    <property type="evidence" value="ECO:0007669"/>
    <property type="project" value="UniProtKB-KW"/>
</dbReference>
<feature type="transmembrane region" description="Helical" evidence="5">
    <location>
        <begin position="20"/>
        <end position="41"/>
    </location>
</feature>
<feature type="transmembrane region" description="Helical" evidence="5">
    <location>
        <begin position="400"/>
        <end position="429"/>
    </location>
</feature>
<feature type="transmembrane region" description="Helical" evidence="5">
    <location>
        <begin position="148"/>
        <end position="167"/>
    </location>
</feature>
<keyword evidence="9" id="KW-1185">Reference proteome</keyword>
<proteinExistence type="inferred from homology"/>
<evidence type="ECO:0000259" key="7">
    <source>
        <dbReference type="Pfam" id="PF00361"/>
    </source>
</evidence>
<dbReference type="PANTHER" id="PTHR22773">
    <property type="entry name" value="NADH DEHYDROGENASE"/>
    <property type="match status" value="1"/>
</dbReference>
<feature type="transmembrane region" description="Helical" evidence="5">
    <location>
        <begin position="125"/>
        <end position="142"/>
    </location>
</feature>
<reference evidence="8 9" key="1">
    <citation type="journal article" date="2018" name="Syst. Appl. Microbiol.">
        <title>Ereboglobus luteus gen. nov. sp. nov. from cockroach guts, and new insights into the oxygen relationship of the genera Opitutus and Didymococcus (Verrucomicrobia: Opitutaceae).</title>
        <authorList>
            <person name="Tegtmeier D."/>
            <person name="Belitz A."/>
            <person name="Radek R."/>
            <person name="Heimerl T."/>
            <person name="Brune A."/>
        </authorList>
    </citation>
    <scope>NUCLEOTIDE SEQUENCE [LARGE SCALE GENOMIC DNA]</scope>
    <source>
        <strain evidence="8 9">Ho45</strain>
    </source>
</reference>
<keyword evidence="5" id="KW-1278">Translocase</keyword>
<feature type="transmembrane region" description="Helical" evidence="5">
    <location>
        <begin position="48"/>
        <end position="69"/>
    </location>
</feature>
<keyword evidence="5" id="KW-0813">Transport</keyword>
<keyword evidence="2 5" id="KW-0812">Transmembrane</keyword>
<keyword evidence="5" id="KW-0520">NAD</keyword>
<dbReference type="GO" id="GO:0050136">
    <property type="term" value="F:NADH dehydrogenase (quinone) (non-electrogenic) activity"/>
    <property type="evidence" value="ECO:0007669"/>
    <property type="project" value="UniProtKB-UniRule"/>
</dbReference>
<keyword evidence="5" id="KW-0830">Ubiquinone</keyword>
<evidence type="ECO:0000256" key="4">
    <source>
        <dbReference type="ARBA" id="ARBA00023136"/>
    </source>
</evidence>
<feature type="transmembrane region" description="Helical" evidence="5">
    <location>
        <begin position="327"/>
        <end position="349"/>
    </location>
</feature>
<dbReference type="GO" id="GO:0012505">
    <property type="term" value="C:endomembrane system"/>
    <property type="evidence" value="ECO:0007669"/>
    <property type="project" value="UniProtKB-SubCell"/>
</dbReference>
<dbReference type="OrthoDB" id="9807568at2"/>
<feature type="transmembrane region" description="Helical" evidence="5">
    <location>
        <begin position="298"/>
        <end position="320"/>
    </location>
</feature>
<dbReference type="NCBIfam" id="TIGR01770">
    <property type="entry name" value="NDH_I_N"/>
    <property type="match status" value="1"/>
</dbReference>
<keyword evidence="5" id="KW-1003">Cell membrane</keyword>
<evidence type="ECO:0000256" key="5">
    <source>
        <dbReference type="HAMAP-Rule" id="MF_00445"/>
    </source>
</evidence>
<keyword evidence="3 5" id="KW-1133">Transmembrane helix</keyword>
<dbReference type="GO" id="GO:0008137">
    <property type="term" value="F:NADH dehydrogenase (ubiquinone) activity"/>
    <property type="evidence" value="ECO:0007669"/>
    <property type="project" value="InterPro"/>
</dbReference>
<feature type="transmembrane region" description="Helical" evidence="5">
    <location>
        <begin position="179"/>
        <end position="201"/>
    </location>
</feature>
<keyword evidence="4 5" id="KW-0472">Membrane</keyword>
<dbReference type="GO" id="GO:0042773">
    <property type="term" value="P:ATP synthesis coupled electron transport"/>
    <property type="evidence" value="ECO:0007669"/>
    <property type="project" value="InterPro"/>
</dbReference>
<feature type="transmembrane region" description="Helical" evidence="5">
    <location>
        <begin position="269"/>
        <end position="292"/>
    </location>
</feature>
<dbReference type="HAMAP" id="MF_00445">
    <property type="entry name" value="NDH1_NuoN_1"/>
    <property type="match status" value="1"/>
</dbReference>
<evidence type="ECO:0000256" key="2">
    <source>
        <dbReference type="ARBA" id="ARBA00022692"/>
    </source>
</evidence>
<comment type="similarity">
    <text evidence="5">Belongs to the complex I subunit 2 family.</text>
</comment>
<dbReference type="RefSeq" id="WP_108823736.1">
    <property type="nucleotide sequence ID" value="NZ_CP023004.1"/>
</dbReference>
<dbReference type="EMBL" id="CP023004">
    <property type="protein sequence ID" value="AWI07928.1"/>
    <property type="molecule type" value="Genomic_DNA"/>
</dbReference>
<feature type="transmembrane region" description="Helical" evidence="5">
    <location>
        <begin position="487"/>
        <end position="506"/>
    </location>
</feature>
<keyword evidence="5" id="KW-0874">Quinone</keyword>
<name>A0A2U8DZ75_9BACT</name>
<dbReference type="EC" id="7.1.1.-" evidence="5"/>
<dbReference type="InterPro" id="IPR010096">
    <property type="entry name" value="NADH-Q_OxRdtase_suN/2"/>
</dbReference>
<comment type="catalytic activity">
    <reaction evidence="5">
        <text>a quinone + NADH + 5 H(+)(in) = a quinol + NAD(+) + 4 H(+)(out)</text>
        <dbReference type="Rhea" id="RHEA:57888"/>
        <dbReference type="ChEBI" id="CHEBI:15378"/>
        <dbReference type="ChEBI" id="CHEBI:24646"/>
        <dbReference type="ChEBI" id="CHEBI:57540"/>
        <dbReference type="ChEBI" id="CHEBI:57945"/>
        <dbReference type="ChEBI" id="CHEBI:132124"/>
    </reaction>
</comment>
<evidence type="ECO:0000256" key="3">
    <source>
        <dbReference type="ARBA" id="ARBA00022989"/>
    </source>
</evidence>
<comment type="subunit">
    <text evidence="5">NDH-1 is composed of 14 different subunits. Subunits NuoA, H, J, K, L, M, N constitute the membrane sector of the complex.</text>
</comment>
<accession>A0A2U8DZ75</accession>
<dbReference type="InterPro" id="IPR001750">
    <property type="entry name" value="ND/Mrp_TM"/>
</dbReference>
<comment type="subcellular location">
    <subcellularLocation>
        <location evidence="5">Cell membrane</location>
        <topology evidence="5">Multi-pass membrane protein</topology>
    </subcellularLocation>
    <subcellularLocation>
        <location evidence="1">Endomembrane system</location>
        <topology evidence="1">Multi-pass membrane protein</topology>
    </subcellularLocation>
    <subcellularLocation>
        <location evidence="6">Membrane</location>
        <topology evidence="6">Multi-pass membrane protein</topology>
    </subcellularLocation>
</comment>
<organism evidence="8 9">
    <name type="scientific">Ereboglobus luteus</name>
    <dbReference type="NCBI Taxonomy" id="1796921"/>
    <lineage>
        <taxon>Bacteria</taxon>
        <taxon>Pseudomonadati</taxon>
        <taxon>Verrucomicrobiota</taxon>
        <taxon>Opitutia</taxon>
        <taxon>Opitutales</taxon>
        <taxon>Opitutaceae</taxon>
        <taxon>Ereboglobus</taxon>
    </lineage>
</organism>
<evidence type="ECO:0000313" key="8">
    <source>
        <dbReference type="EMBL" id="AWI07928.1"/>
    </source>
</evidence>
<evidence type="ECO:0000256" key="1">
    <source>
        <dbReference type="ARBA" id="ARBA00004127"/>
    </source>
</evidence>